<evidence type="ECO:0000313" key="4">
    <source>
        <dbReference type="Proteomes" id="UP001611339"/>
    </source>
</evidence>
<dbReference type="InterPro" id="IPR002347">
    <property type="entry name" value="SDR_fam"/>
</dbReference>
<accession>A0ABW7UGI0</accession>
<dbReference type="EMBL" id="JBIRUI010000018">
    <property type="protein sequence ID" value="MFI1717944.1"/>
    <property type="molecule type" value="Genomic_DNA"/>
</dbReference>
<organism evidence="3 4">
    <name type="scientific">Streptomyces litmocidini</name>
    <dbReference type="NCBI Taxonomy" id="67318"/>
    <lineage>
        <taxon>Bacteria</taxon>
        <taxon>Bacillati</taxon>
        <taxon>Actinomycetota</taxon>
        <taxon>Actinomycetes</taxon>
        <taxon>Kitasatosporales</taxon>
        <taxon>Streptomycetaceae</taxon>
        <taxon>Streptomyces</taxon>
    </lineage>
</organism>
<dbReference type="InterPro" id="IPR036291">
    <property type="entry name" value="NAD(P)-bd_dom_sf"/>
</dbReference>
<keyword evidence="4" id="KW-1185">Reference proteome</keyword>
<dbReference type="RefSeq" id="WP_398712445.1">
    <property type="nucleotide sequence ID" value="NZ_JBIRUI010000018.1"/>
</dbReference>
<comment type="caution">
    <text evidence="3">The sequence shown here is derived from an EMBL/GenBank/DDBJ whole genome shotgun (WGS) entry which is preliminary data.</text>
</comment>
<dbReference type="SUPFAM" id="SSF51735">
    <property type="entry name" value="NAD(P)-binding Rossmann-fold domains"/>
    <property type="match status" value="1"/>
</dbReference>
<gene>
    <name evidence="3" type="ORF">ACH407_30855</name>
</gene>
<dbReference type="Pfam" id="PF13561">
    <property type="entry name" value="adh_short_C2"/>
    <property type="match status" value="1"/>
</dbReference>
<comment type="similarity">
    <text evidence="1">Belongs to the short-chain dehydrogenases/reductases (SDR) family.</text>
</comment>
<protein>
    <submittedName>
        <fullName evidence="3">SDR family oxidoreductase</fullName>
    </submittedName>
</protein>
<dbReference type="Proteomes" id="UP001611339">
    <property type="component" value="Unassembled WGS sequence"/>
</dbReference>
<proteinExistence type="inferred from homology"/>
<name>A0ABW7UGI0_9ACTN</name>
<dbReference type="Gene3D" id="3.40.50.720">
    <property type="entry name" value="NAD(P)-binding Rossmann-like Domain"/>
    <property type="match status" value="1"/>
</dbReference>
<dbReference type="PANTHER" id="PTHR43639">
    <property type="entry name" value="OXIDOREDUCTASE, SHORT-CHAIN DEHYDROGENASE/REDUCTASE FAMILY (AFU_ORTHOLOGUE AFUA_5G02870)"/>
    <property type="match status" value="1"/>
</dbReference>
<reference evidence="3 4" key="1">
    <citation type="submission" date="2024-10" db="EMBL/GenBank/DDBJ databases">
        <title>The Natural Products Discovery Center: Release of the First 8490 Sequenced Strains for Exploring Actinobacteria Biosynthetic Diversity.</title>
        <authorList>
            <person name="Kalkreuter E."/>
            <person name="Kautsar S.A."/>
            <person name="Yang D."/>
            <person name="Bader C.D."/>
            <person name="Teijaro C.N."/>
            <person name="Fluegel L."/>
            <person name="Davis C.M."/>
            <person name="Simpson J.R."/>
            <person name="Lauterbach L."/>
            <person name="Steele A.D."/>
            <person name="Gui C."/>
            <person name="Meng S."/>
            <person name="Li G."/>
            <person name="Viehrig K."/>
            <person name="Ye F."/>
            <person name="Su P."/>
            <person name="Kiefer A.F."/>
            <person name="Nichols A."/>
            <person name="Cepeda A.J."/>
            <person name="Yan W."/>
            <person name="Fan B."/>
            <person name="Jiang Y."/>
            <person name="Adhikari A."/>
            <person name="Zheng C.-J."/>
            <person name="Schuster L."/>
            <person name="Cowan T.M."/>
            <person name="Smanski M.J."/>
            <person name="Chevrette M.G."/>
            <person name="De Carvalho L.P.S."/>
            <person name="Shen B."/>
        </authorList>
    </citation>
    <scope>NUCLEOTIDE SEQUENCE [LARGE SCALE GENOMIC DNA]</scope>
    <source>
        <strain evidence="3 4">NPDC020602</strain>
    </source>
</reference>
<evidence type="ECO:0000256" key="2">
    <source>
        <dbReference type="ARBA" id="ARBA00023002"/>
    </source>
</evidence>
<keyword evidence="2" id="KW-0560">Oxidoreductase</keyword>
<evidence type="ECO:0000313" key="3">
    <source>
        <dbReference type="EMBL" id="MFI1717944.1"/>
    </source>
</evidence>
<sequence length="268" mass="27730">MQQHTTTATTTTTTRTALVTGSSRGIGRAIARRLAADGMLVAVHYGQDAAAAQETVDLIVRDGGRAFSVGADLAAHDGVLALVEGVRAGLTAHTGEAALDVLVNNAAATTSGGHLADETPDRFDHVFAVNVRAPYFLVQGLLPMLRDGGRIINIGSAVTRIALADELAYAMTKGAMETFTRTLANVVGERRITVNTVAPGPTQTAGLTAAMAAMPQLESMLIGGQALPWVGQPEDIADPVAFLASEDGRWITGTVLDASGGTYLGPKR</sequence>
<evidence type="ECO:0000256" key="1">
    <source>
        <dbReference type="ARBA" id="ARBA00006484"/>
    </source>
</evidence>
<dbReference type="PRINTS" id="PR00081">
    <property type="entry name" value="GDHRDH"/>
</dbReference>
<dbReference type="PANTHER" id="PTHR43639:SF1">
    <property type="entry name" value="SHORT-CHAIN DEHYDROGENASE_REDUCTASE FAMILY PROTEIN"/>
    <property type="match status" value="1"/>
</dbReference>
<dbReference type="PRINTS" id="PR00080">
    <property type="entry name" value="SDRFAMILY"/>
</dbReference>
<dbReference type="PROSITE" id="PS00061">
    <property type="entry name" value="ADH_SHORT"/>
    <property type="match status" value="1"/>
</dbReference>
<dbReference type="InterPro" id="IPR020904">
    <property type="entry name" value="Sc_DH/Rdtase_CS"/>
</dbReference>